<feature type="transmembrane region" description="Helical" evidence="7">
    <location>
        <begin position="297"/>
        <end position="318"/>
    </location>
</feature>
<dbReference type="InterPro" id="IPR004680">
    <property type="entry name" value="Cit_transptr-like_dom"/>
</dbReference>
<feature type="transmembrane region" description="Helical" evidence="7">
    <location>
        <begin position="97"/>
        <end position="126"/>
    </location>
</feature>
<keyword evidence="5 7" id="KW-0472">Membrane</keyword>
<proteinExistence type="predicted"/>
<feature type="transmembrane region" description="Helical" evidence="7">
    <location>
        <begin position="138"/>
        <end position="156"/>
    </location>
</feature>
<feature type="region of interest" description="Disordered" evidence="6">
    <location>
        <begin position="208"/>
        <end position="231"/>
    </location>
</feature>
<feature type="transmembrane region" description="Helical" evidence="7">
    <location>
        <begin position="255"/>
        <end position="277"/>
    </location>
</feature>
<dbReference type="PANTHER" id="PTHR30354:SF7">
    <property type="entry name" value="BLL7963 PROTEIN"/>
    <property type="match status" value="1"/>
</dbReference>
<evidence type="ECO:0000259" key="8">
    <source>
        <dbReference type="Pfam" id="PF03600"/>
    </source>
</evidence>
<dbReference type="EMBL" id="JARFYN010000009">
    <property type="protein sequence ID" value="MDL2405901.1"/>
    <property type="molecule type" value="Genomic_DNA"/>
</dbReference>
<evidence type="ECO:0000256" key="6">
    <source>
        <dbReference type="SAM" id="MobiDB-lite"/>
    </source>
</evidence>
<organism evidence="9 10">
    <name type="scientific">Rhizobium calliandrae</name>
    <dbReference type="NCBI Taxonomy" id="1312182"/>
    <lineage>
        <taxon>Bacteria</taxon>
        <taxon>Pseudomonadati</taxon>
        <taxon>Pseudomonadota</taxon>
        <taxon>Alphaproteobacteria</taxon>
        <taxon>Hyphomicrobiales</taxon>
        <taxon>Rhizobiaceae</taxon>
        <taxon>Rhizobium/Agrobacterium group</taxon>
        <taxon>Rhizobium</taxon>
    </lineage>
</organism>
<dbReference type="Pfam" id="PF03600">
    <property type="entry name" value="CitMHS"/>
    <property type="match status" value="1"/>
</dbReference>
<evidence type="ECO:0000256" key="1">
    <source>
        <dbReference type="ARBA" id="ARBA00004141"/>
    </source>
</evidence>
<feature type="transmembrane region" description="Helical" evidence="7">
    <location>
        <begin position="55"/>
        <end position="72"/>
    </location>
</feature>
<keyword evidence="3 7" id="KW-0812">Transmembrane</keyword>
<name>A0ABT7KBA7_9HYPH</name>
<evidence type="ECO:0000256" key="2">
    <source>
        <dbReference type="ARBA" id="ARBA00022448"/>
    </source>
</evidence>
<dbReference type="RefSeq" id="WP_285878907.1">
    <property type="nucleotide sequence ID" value="NZ_JARFYN010000009.1"/>
</dbReference>
<evidence type="ECO:0000256" key="5">
    <source>
        <dbReference type="ARBA" id="ARBA00023136"/>
    </source>
</evidence>
<evidence type="ECO:0000313" key="9">
    <source>
        <dbReference type="EMBL" id="MDL2405901.1"/>
    </source>
</evidence>
<evidence type="ECO:0000256" key="4">
    <source>
        <dbReference type="ARBA" id="ARBA00022989"/>
    </source>
</evidence>
<feature type="transmembrane region" description="Helical" evidence="7">
    <location>
        <begin position="459"/>
        <end position="481"/>
    </location>
</feature>
<accession>A0ABT7KBA7</accession>
<keyword evidence="2" id="KW-0813">Transport</keyword>
<comment type="caution">
    <text evidence="9">The sequence shown here is derived from an EMBL/GenBank/DDBJ whole genome shotgun (WGS) entry which is preliminary data.</text>
</comment>
<evidence type="ECO:0000313" key="10">
    <source>
        <dbReference type="Proteomes" id="UP001172630"/>
    </source>
</evidence>
<comment type="subcellular location">
    <subcellularLocation>
        <location evidence="1">Membrane</location>
        <topology evidence="1">Multi-pass membrane protein</topology>
    </subcellularLocation>
</comment>
<protein>
    <submittedName>
        <fullName evidence="9">GntP family permease</fullName>
    </submittedName>
</protein>
<dbReference type="Proteomes" id="UP001172630">
    <property type="component" value="Unassembled WGS sequence"/>
</dbReference>
<feature type="transmembrane region" description="Helical" evidence="7">
    <location>
        <begin position="176"/>
        <end position="197"/>
    </location>
</feature>
<keyword evidence="4 7" id="KW-1133">Transmembrane helix</keyword>
<sequence length="484" mass="50007">MGLLGILIGLGLLVWLAFRGWSVLLLAPFGALVAALFAGEPVLAHWTLTFMNSAAHFFAQFFPLFLLGALFGKLMEDSGSISAIADFMMRRLGKNHAILAVVIAGALITYGGVSLFVAFFVLAPMAQELFRSAGIPRRLMPATIVLGTSTFTMSAFPGTPSIQNAIPMPFFGTTPFAAPGLGIVASAIMLGFGLWWLRRIEAAARKSGEEFGEGSPATSDDLASDEQMRERASVGREFDPAEIAHGKRAQVTPPILIAVLPLAVVILVNLSMTLLILPSLDLGFLSEARWGGISRSAVSGVWAVVTALGAAVATVVALNFRRLPTLRATMDAGANASVLPAVSVASLVGFGAVVAAMPAFVIVRDWVLGIGGGPLVSIAVATNILAALTGSASGGLTIALDALGATYLARAQETSLDPALLHRVAVIGAGTLDSLPHNGAVVTLLAVCGSTHGESYRDIVVVGIIGAILALIAVIVLGTFLGSF</sequence>
<evidence type="ECO:0000256" key="7">
    <source>
        <dbReference type="SAM" id="Phobius"/>
    </source>
</evidence>
<dbReference type="PANTHER" id="PTHR30354">
    <property type="entry name" value="GNT FAMILY GLUCONATE TRANSPORTER"/>
    <property type="match status" value="1"/>
</dbReference>
<feature type="domain" description="Citrate transporter-like" evidence="8">
    <location>
        <begin position="25"/>
        <end position="267"/>
    </location>
</feature>
<feature type="transmembrane region" description="Helical" evidence="7">
    <location>
        <begin position="338"/>
        <end position="360"/>
    </location>
</feature>
<keyword evidence="10" id="KW-1185">Reference proteome</keyword>
<evidence type="ECO:0000256" key="3">
    <source>
        <dbReference type="ARBA" id="ARBA00022692"/>
    </source>
</evidence>
<gene>
    <name evidence="9" type="ORF">PY650_09530</name>
</gene>
<dbReference type="InterPro" id="IPR003474">
    <property type="entry name" value="Glcn_transporter"/>
</dbReference>
<reference evidence="9" key="1">
    <citation type="submission" date="2023-06" db="EMBL/GenBank/DDBJ databases">
        <title>Phylogenetic Diversity of Rhizobium strains.</title>
        <authorList>
            <person name="Moura F.T."/>
            <person name="Helene L.C.F."/>
            <person name="Hungria M."/>
        </authorList>
    </citation>
    <scope>NUCLEOTIDE SEQUENCE</scope>
    <source>
        <strain evidence="9">CCGE524</strain>
    </source>
</reference>